<gene>
    <name evidence="1" type="ORF">COT51_04185</name>
</gene>
<dbReference type="AlphaFoldDB" id="A0A2H0X8L1"/>
<proteinExistence type="predicted"/>
<evidence type="ECO:0000313" key="2">
    <source>
        <dbReference type="Proteomes" id="UP000231098"/>
    </source>
</evidence>
<name>A0A2H0X8L1_UNCKA</name>
<dbReference type="Proteomes" id="UP000231098">
    <property type="component" value="Unassembled WGS sequence"/>
</dbReference>
<accession>A0A2H0X8L1</accession>
<comment type="caution">
    <text evidence="1">The sequence shown here is derived from an EMBL/GenBank/DDBJ whole genome shotgun (WGS) entry which is preliminary data.</text>
</comment>
<sequence length="167" mass="17958">MDDRTISRNFIEICQEYSHIYVGVIRKGCDFMALNIGRVLFLRGTATGGTAPIKFAPTNAVLLTNPEEGAFEPVTDDISYTIKTGTARKQLVMTDGAKLTTGYMPVAATNGRLVNVTPQAHEADLKANYVAGELDSEAEIITAINATNTTVNSIIAKLEALKLFATS</sequence>
<dbReference type="EMBL" id="PEYV01000069">
    <property type="protein sequence ID" value="PIS21181.1"/>
    <property type="molecule type" value="Genomic_DNA"/>
</dbReference>
<protein>
    <submittedName>
        <fullName evidence="1">Uncharacterized protein</fullName>
    </submittedName>
</protein>
<organism evidence="1 2">
    <name type="scientific">candidate division WWE3 bacterium CG08_land_8_20_14_0_20_41_15</name>
    <dbReference type="NCBI Taxonomy" id="1975086"/>
    <lineage>
        <taxon>Bacteria</taxon>
        <taxon>Katanobacteria</taxon>
    </lineage>
</organism>
<reference evidence="2" key="1">
    <citation type="submission" date="2017-09" db="EMBL/GenBank/DDBJ databases">
        <title>Depth-based differentiation of microbial function through sediment-hosted aquifers and enrichment of novel symbionts in the deep terrestrial subsurface.</title>
        <authorList>
            <person name="Probst A.J."/>
            <person name="Ladd B."/>
            <person name="Jarett J.K."/>
            <person name="Geller-Mcgrath D.E."/>
            <person name="Sieber C.M.K."/>
            <person name="Emerson J.B."/>
            <person name="Anantharaman K."/>
            <person name="Thomas B.C."/>
            <person name="Malmstrom R."/>
            <person name="Stieglmeier M."/>
            <person name="Klingl A."/>
            <person name="Woyke T."/>
            <person name="Ryan C.M."/>
            <person name="Banfield J.F."/>
        </authorList>
    </citation>
    <scope>NUCLEOTIDE SEQUENCE [LARGE SCALE GENOMIC DNA]</scope>
</reference>
<evidence type="ECO:0000313" key="1">
    <source>
        <dbReference type="EMBL" id="PIS21181.1"/>
    </source>
</evidence>